<dbReference type="GO" id="GO:0006355">
    <property type="term" value="P:regulation of DNA-templated transcription"/>
    <property type="evidence" value="ECO:0007669"/>
    <property type="project" value="InterPro"/>
</dbReference>
<feature type="domain" description="HTH luxR-type" evidence="5">
    <location>
        <begin position="240"/>
        <end position="307"/>
    </location>
</feature>
<organism evidence="6 8">
    <name type="scientific">Mucilaginibacter rubeus</name>
    <dbReference type="NCBI Taxonomy" id="2027860"/>
    <lineage>
        <taxon>Bacteria</taxon>
        <taxon>Pseudomonadati</taxon>
        <taxon>Bacteroidota</taxon>
        <taxon>Sphingobacteriia</taxon>
        <taxon>Sphingobacteriales</taxon>
        <taxon>Sphingobacteriaceae</taxon>
        <taxon>Mucilaginibacter</taxon>
    </lineage>
</organism>
<keyword evidence="2" id="KW-0238">DNA-binding</keyword>
<dbReference type="GO" id="GO:0003677">
    <property type="term" value="F:DNA binding"/>
    <property type="evidence" value="ECO:0007669"/>
    <property type="project" value="UniProtKB-KW"/>
</dbReference>
<evidence type="ECO:0000256" key="4">
    <source>
        <dbReference type="SAM" id="Phobius"/>
    </source>
</evidence>
<feature type="transmembrane region" description="Helical" evidence="4">
    <location>
        <begin position="40"/>
        <end position="60"/>
    </location>
</feature>
<sequence>MLVFGTQIHIVTFIFIVLEFMMLSFQFFYYLFRPEDKNRLWYLILLVLMLIYNITGGLFPDPKINISIALQTMIAYGSGFVMASYFPFYFYKAFDLRSLRWHAYYGVPLFLMLPYVVFFVIDYAIHGNLETDLKYGMITPFIYALVLLWVMFRAIRKQQQESRNHKKYVEEFAMYLAVSPWAALAFFGFVEESQLIEVLCTNTGIIAISSLFILKSIKKARHEYRRILKLNIEGTPPEILQENFVRYKFTKTEIEVAQFMVKGLTNKQIGELLFISEETVKKHIYNMFRKTNSKNRQTLLYKMQTLHFNIFLALFL</sequence>
<accession>A0AAE6JCU6</accession>
<reference evidence="7 9" key="2">
    <citation type="submission" date="2021-03" db="EMBL/GenBank/DDBJ databases">
        <title>Mucilaginibacter strains isolated from gold and copper mining confer multi heavy-metal resistance.</title>
        <authorList>
            <person name="Li Y."/>
        </authorList>
    </citation>
    <scope>NUCLEOTIDE SEQUENCE [LARGE SCALE GENOMIC DNA]</scope>
    <source>
        <strain evidence="7 9">P2-4</strain>
    </source>
</reference>
<dbReference type="PROSITE" id="PS50043">
    <property type="entry name" value="HTH_LUXR_2"/>
    <property type="match status" value="1"/>
</dbReference>
<protein>
    <submittedName>
        <fullName evidence="6">LuxR family transcriptional regulator</fullName>
    </submittedName>
</protein>
<keyword evidence="1" id="KW-0805">Transcription regulation</keyword>
<dbReference type="Proteomes" id="UP000663940">
    <property type="component" value="Chromosome"/>
</dbReference>
<name>A0AAE6JCU6_9SPHI</name>
<evidence type="ECO:0000256" key="1">
    <source>
        <dbReference type="ARBA" id="ARBA00023015"/>
    </source>
</evidence>
<evidence type="ECO:0000259" key="5">
    <source>
        <dbReference type="PROSITE" id="PS50043"/>
    </source>
</evidence>
<dbReference type="EMBL" id="CP071880">
    <property type="protein sequence ID" value="QTE48157.1"/>
    <property type="molecule type" value="Genomic_DNA"/>
</dbReference>
<dbReference type="InterPro" id="IPR000792">
    <property type="entry name" value="Tscrpt_reg_LuxR_C"/>
</dbReference>
<feature type="transmembrane region" description="Helical" evidence="4">
    <location>
        <begin position="133"/>
        <end position="152"/>
    </location>
</feature>
<reference evidence="6 8" key="1">
    <citation type="submission" date="2019-08" db="EMBL/GenBank/DDBJ databases">
        <title>Comparative genome analysis confer to the adaptation heavy metal polluted environment.</title>
        <authorList>
            <person name="Li Y."/>
        </authorList>
    </citation>
    <scope>NUCLEOTIDE SEQUENCE [LARGE SCALE GENOMIC DNA]</scope>
    <source>
        <strain evidence="6 8">P2</strain>
    </source>
</reference>
<feature type="transmembrane region" description="Helical" evidence="4">
    <location>
        <begin position="196"/>
        <end position="217"/>
    </location>
</feature>
<feature type="transmembrane region" description="Helical" evidence="4">
    <location>
        <begin position="66"/>
        <end position="91"/>
    </location>
</feature>
<feature type="transmembrane region" description="Helical" evidence="4">
    <location>
        <begin position="103"/>
        <end position="121"/>
    </location>
</feature>
<dbReference type="InterPro" id="IPR036388">
    <property type="entry name" value="WH-like_DNA-bd_sf"/>
</dbReference>
<dbReference type="SUPFAM" id="SSF46894">
    <property type="entry name" value="C-terminal effector domain of the bipartite response regulators"/>
    <property type="match status" value="1"/>
</dbReference>
<dbReference type="PANTHER" id="PTHR44688:SF16">
    <property type="entry name" value="DNA-BINDING TRANSCRIPTIONAL ACTIVATOR DEVR_DOSR"/>
    <property type="match status" value="1"/>
</dbReference>
<dbReference type="CDD" id="cd06170">
    <property type="entry name" value="LuxR_C_like"/>
    <property type="match status" value="1"/>
</dbReference>
<keyword evidence="9" id="KW-1185">Reference proteome</keyword>
<dbReference type="EMBL" id="CP043451">
    <property type="protein sequence ID" value="QEM03091.1"/>
    <property type="molecule type" value="Genomic_DNA"/>
</dbReference>
<keyword evidence="4" id="KW-1133">Transmembrane helix</keyword>
<gene>
    <name evidence="6" type="ORF">DIU31_005990</name>
    <name evidence="7" type="ORF">J3L21_21720</name>
</gene>
<keyword evidence="4" id="KW-0812">Transmembrane</keyword>
<evidence type="ECO:0000256" key="3">
    <source>
        <dbReference type="ARBA" id="ARBA00023163"/>
    </source>
</evidence>
<evidence type="ECO:0000256" key="2">
    <source>
        <dbReference type="ARBA" id="ARBA00023125"/>
    </source>
</evidence>
<dbReference type="PRINTS" id="PR00038">
    <property type="entry name" value="HTHLUXR"/>
</dbReference>
<dbReference type="Gene3D" id="1.10.10.10">
    <property type="entry name" value="Winged helix-like DNA-binding domain superfamily/Winged helix DNA-binding domain"/>
    <property type="match status" value="1"/>
</dbReference>
<evidence type="ECO:0000313" key="7">
    <source>
        <dbReference type="EMBL" id="QTE48157.1"/>
    </source>
</evidence>
<evidence type="ECO:0000313" key="8">
    <source>
        <dbReference type="Proteomes" id="UP000250557"/>
    </source>
</evidence>
<feature type="transmembrane region" description="Helical" evidence="4">
    <location>
        <begin position="6"/>
        <end position="28"/>
    </location>
</feature>
<dbReference type="Proteomes" id="UP000250557">
    <property type="component" value="Chromosome"/>
</dbReference>
<evidence type="ECO:0000313" key="9">
    <source>
        <dbReference type="Proteomes" id="UP000663940"/>
    </source>
</evidence>
<dbReference type="Pfam" id="PF00196">
    <property type="entry name" value="GerE"/>
    <property type="match status" value="1"/>
</dbReference>
<dbReference type="SMART" id="SM00421">
    <property type="entry name" value="HTH_LUXR"/>
    <property type="match status" value="1"/>
</dbReference>
<evidence type="ECO:0000313" key="6">
    <source>
        <dbReference type="EMBL" id="QEM03091.1"/>
    </source>
</evidence>
<dbReference type="PANTHER" id="PTHR44688">
    <property type="entry name" value="DNA-BINDING TRANSCRIPTIONAL ACTIVATOR DEVR_DOSR"/>
    <property type="match status" value="1"/>
</dbReference>
<dbReference type="InterPro" id="IPR016032">
    <property type="entry name" value="Sig_transdc_resp-reg_C-effctor"/>
</dbReference>
<feature type="transmembrane region" description="Helical" evidence="4">
    <location>
        <begin position="172"/>
        <end position="190"/>
    </location>
</feature>
<dbReference type="AlphaFoldDB" id="A0AAE6JCU6"/>
<keyword evidence="3" id="KW-0804">Transcription</keyword>
<dbReference type="PROSITE" id="PS00622">
    <property type="entry name" value="HTH_LUXR_1"/>
    <property type="match status" value="1"/>
</dbReference>
<proteinExistence type="predicted"/>
<keyword evidence="4" id="KW-0472">Membrane</keyword>